<dbReference type="Proteomes" id="UP000326396">
    <property type="component" value="Linkage Group LG1"/>
</dbReference>
<evidence type="ECO:0000256" key="1">
    <source>
        <dbReference type="ARBA" id="ARBA00008361"/>
    </source>
</evidence>
<dbReference type="CDD" id="cd02440">
    <property type="entry name" value="AdoMet_MTases"/>
    <property type="match status" value="1"/>
</dbReference>
<sequence>MSTATTKQKKAQQQAELLSTLDDFTSKENWDKFFSIRGTDDSFEWYAEWPQLRDLLLTQLSPPPEATGESPAESEVQILVPGCGNSRLSEQLYDAGFRCITNIDFSKVVIGDMLKRNVRSRPCMRWRVMDMTSMQFADKSFDIVLDKGGLDALMEPELGPTLGTQYVSEVKRVLTDGGKFICLTLGESHVLGMFFPKFRYGWKINIHVLPQKPSKNYKPSLRTFLVVAEKASPNTLQTILTSFHHDTLGNGDQACGITEALETENKIRTNWSSGKDILYSLEDLKIGVKGDISKFSPGLRVQLTLGGPRQSCFCYNTVLLDARQNSDDFLYYCGVFIVPKIRAHEWLFSSEEGQWKIVESSNSARLIMVVFLDASHTGTSMEDIQKDLSPLVKQLAPAKIEDAAQIPFMTAGDGIKERKVVHQVMSALTGQIIVDDVVYDKNDGQPGQPSLSNGRVFRRLTFERSKGLIQSEGLLTSEVSQKKTSENGNKKSNSSSKSKKKGNRKRNDSQLSAADASNDLSVDHGYLASSYHSGILSGFMLISSYLERMASSGRTARAVVIGLGAGLLPMFLHRSLPFLQVEAAELDPVVVKIARDYFGFREDERLKVHVTDGIKFVGDVSTRSHNSNESCREPKTEGGIDMVDILIVDVDSPDSSSGMTCPAANFVEESFLKTVKTSMSEEGLFVINLVSRSPAIKEMVISRMKGVFSKLFSLQLEEDVNEVIFALNSEGRISSESYNQLQKLLNVQNHDMKTSIFDSANKIKSLD</sequence>
<comment type="similarity">
    <text evidence="1">Belongs to the methyltransferase superfamily.</text>
</comment>
<dbReference type="FunFam" id="3.40.50.150:FF:000211">
    <property type="entry name" value="Methyltransferase-like protein 13"/>
    <property type="match status" value="1"/>
</dbReference>
<dbReference type="EMBL" id="SZYD01000001">
    <property type="protein sequence ID" value="KAD7478038.1"/>
    <property type="molecule type" value="Genomic_DNA"/>
</dbReference>
<feature type="domain" description="Methyltransferase type 11" evidence="6">
    <location>
        <begin position="81"/>
        <end position="182"/>
    </location>
</feature>
<dbReference type="InterPro" id="IPR051419">
    <property type="entry name" value="Lys/N-term_MeTrsfase_sf"/>
</dbReference>
<dbReference type="SUPFAM" id="SSF53335">
    <property type="entry name" value="S-adenosyl-L-methionine-dependent methyltransferases"/>
    <property type="match status" value="2"/>
</dbReference>
<proteinExistence type="inferred from homology"/>
<dbReference type="Gene3D" id="3.40.50.150">
    <property type="entry name" value="Vaccinia Virus protein VP39"/>
    <property type="match status" value="2"/>
</dbReference>
<protein>
    <recommendedName>
        <fullName evidence="6">Methyltransferase type 11 domain-containing protein</fullName>
    </recommendedName>
</protein>
<dbReference type="Pfam" id="PF08241">
    <property type="entry name" value="Methyltransf_11"/>
    <property type="match status" value="1"/>
</dbReference>
<reference evidence="7 8" key="1">
    <citation type="submission" date="2019-05" db="EMBL/GenBank/DDBJ databases">
        <title>Mikania micrantha, genome provides insights into the molecular mechanism of rapid growth.</title>
        <authorList>
            <person name="Liu B."/>
        </authorList>
    </citation>
    <scope>NUCLEOTIDE SEQUENCE [LARGE SCALE GENOMIC DNA]</scope>
    <source>
        <strain evidence="7">NLD-2019</strain>
        <tissue evidence="7">Leaf</tissue>
    </source>
</reference>
<dbReference type="OrthoDB" id="411785at2759"/>
<keyword evidence="2" id="KW-0489">Methyltransferase</keyword>
<gene>
    <name evidence="7" type="ORF">E3N88_01174</name>
</gene>
<dbReference type="Pfam" id="PF01564">
    <property type="entry name" value="Spermine_synth"/>
    <property type="match status" value="1"/>
</dbReference>
<dbReference type="PANTHER" id="PTHR12176:SF78">
    <property type="entry name" value="EEF1A LYSINE AND N-TERMINAL METHYLTRANSFERASE"/>
    <property type="match status" value="1"/>
</dbReference>
<name>A0A5N6Q2J0_9ASTR</name>
<dbReference type="FunFam" id="3.40.50.150:FF:000256">
    <property type="entry name" value="S-adenosyl-L-methionine-dependent methyltransferase superfamily protein"/>
    <property type="match status" value="1"/>
</dbReference>
<dbReference type="GO" id="GO:0009820">
    <property type="term" value="P:alkaloid metabolic process"/>
    <property type="evidence" value="ECO:0007669"/>
    <property type="project" value="UniProtKB-KW"/>
</dbReference>
<evidence type="ECO:0000313" key="8">
    <source>
        <dbReference type="Proteomes" id="UP000326396"/>
    </source>
</evidence>
<comment type="caution">
    <text evidence="7">The sequence shown here is derived from an EMBL/GenBank/DDBJ whole genome shotgun (WGS) entry which is preliminary data.</text>
</comment>
<evidence type="ECO:0000259" key="6">
    <source>
        <dbReference type="Pfam" id="PF08241"/>
    </source>
</evidence>
<keyword evidence="3" id="KW-0808">Transferase</keyword>
<organism evidence="7 8">
    <name type="scientific">Mikania micrantha</name>
    <name type="common">bitter vine</name>
    <dbReference type="NCBI Taxonomy" id="192012"/>
    <lineage>
        <taxon>Eukaryota</taxon>
        <taxon>Viridiplantae</taxon>
        <taxon>Streptophyta</taxon>
        <taxon>Embryophyta</taxon>
        <taxon>Tracheophyta</taxon>
        <taxon>Spermatophyta</taxon>
        <taxon>Magnoliopsida</taxon>
        <taxon>eudicotyledons</taxon>
        <taxon>Gunneridae</taxon>
        <taxon>Pentapetalae</taxon>
        <taxon>asterids</taxon>
        <taxon>campanulids</taxon>
        <taxon>Asterales</taxon>
        <taxon>Asteraceae</taxon>
        <taxon>Asteroideae</taxon>
        <taxon>Heliantheae alliance</taxon>
        <taxon>Eupatorieae</taxon>
        <taxon>Mikania</taxon>
    </lineage>
</organism>
<keyword evidence="8" id="KW-1185">Reference proteome</keyword>
<dbReference type="PANTHER" id="PTHR12176">
    <property type="entry name" value="SAM-DEPENDENT METHYLTRANSFERASE SUPERFAMILY PROTEIN"/>
    <property type="match status" value="1"/>
</dbReference>
<dbReference type="GO" id="GO:0032259">
    <property type="term" value="P:methylation"/>
    <property type="evidence" value="ECO:0007669"/>
    <property type="project" value="UniProtKB-KW"/>
</dbReference>
<accession>A0A5N6Q2J0</accession>
<dbReference type="AlphaFoldDB" id="A0A5N6Q2J0"/>
<dbReference type="InterPro" id="IPR029063">
    <property type="entry name" value="SAM-dependent_MTases_sf"/>
</dbReference>
<dbReference type="GO" id="GO:0008757">
    <property type="term" value="F:S-adenosylmethionine-dependent methyltransferase activity"/>
    <property type="evidence" value="ECO:0007669"/>
    <property type="project" value="InterPro"/>
</dbReference>
<evidence type="ECO:0000256" key="2">
    <source>
        <dbReference type="ARBA" id="ARBA00022603"/>
    </source>
</evidence>
<evidence type="ECO:0000256" key="4">
    <source>
        <dbReference type="ARBA" id="ARBA00023268"/>
    </source>
</evidence>
<feature type="compositionally biased region" description="Basic and acidic residues" evidence="5">
    <location>
        <begin position="480"/>
        <end position="489"/>
    </location>
</feature>
<evidence type="ECO:0000313" key="7">
    <source>
        <dbReference type="EMBL" id="KAD7478038.1"/>
    </source>
</evidence>
<evidence type="ECO:0000256" key="3">
    <source>
        <dbReference type="ARBA" id="ARBA00022679"/>
    </source>
</evidence>
<feature type="region of interest" description="Disordered" evidence="5">
    <location>
        <begin position="473"/>
        <end position="514"/>
    </location>
</feature>
<dbReference type="InterPro" id="IPR013216">
    <property type="entry name" value="Methyltransf_11"/>
</dbReference>
<evidence type="ECO:0000256" key="5">
    <source>
        <dbReference type="SAM" id="MobiDB-lite"/>
    </source>
</evidence>
<keyword evidence="4" id="KW-0511">Multifunctional enzyme</keyword>